<evidence type="ECO:0000256" key="3">
    <source>
        <dbReference type="ARBA" id="ARBA00022679"/>
    </source>
</evidence>
<dbReference type="InterPro" id="IPR001584">
    <property type="entry name" value="Integrase_cat-core"/>
</dbReference>
<dbReference type="PANTHER" id="PTHR33568:SF3">
    <property type="entry name" value="DNA-DIRECTED DNA POLYMERASE"/>
    <property type="match status" value="1"/>
</dbReference>
<dbReference type="EC" id="2.7.7.7" evidence="2"/>
<dbReference type="InterPro" id="IPR036397">
    <property type="entry name" value="RNaseH_sf"/>
</dbReference>
<dbReference type="Pfam" id="PF07498">
    <property type="entry name" value="Rho_N"/>
    <property type="match status" value="1"/>
</dbReference>
<feature type="domain" description="Integrase catalytic" evidence="9">
    <location>
        <begin position="196"/>
        <end position="305"/>
    </location>
</feature>
<dbReference type="Gene3D" id="3.30.420.10">
    <property type="entry name" value="Ribonuclease H-like superfamily/Ribonuclease H"/>
    <property type="match status" value="1"/>
</dbReference>
<keyword evidence="5" id="KW-0235">DNA replication</keyword>
<dbReference type="Gene3D" id="1.10.287.690">
    <property type="entry name" value="Helix hairpin bin"/>
    <property type="match status" value="1"/>
</dbReference>
<evidence type="ECO:0000256" key="6">
    <source>
        <dbReference type="ARBA" id="ARBA00022932"/>
    </source>
</evidence>
<evidence type="ECO:0000313" key="11">
    <source>
        <dbReference type="Proteomes" id="UP000225706"/>
    </source>
</evidence>
<accession>A0A2B4R0U6</accession>
<dbReference type="OrthoDB" id="10063027at2759"/>
<dbReference type="SUPFAM" id="SSF56672">
    <property type="entry name" value="DNA/RNA polymerases"/>
    <property type="match status" value="1"/>
</dbReference>
<dbReference type="GO" id="GO:0015074">
    <property type="term" value="P:DNA integration"/>
    <property type="evidence" value="ECO:0007669"/>
    <property type="project" value="InterPro"/>
</dbReference>
<protein>
    <recommendedName>
        <fullName evidence="2">DNA-directed DNA polymerase</fullName>
        <ecNumber evidence="2">2.7.7.7</ecNumber>
    </recommendedName>
</protein>
<evidence type="ECO:0000256" key="4">
    <source>
        <dbReference type="ARBA" id="ARBA00022695"/>
    </source>
</evidence>
<keyword evidence="6" id="KW-0239">DNA-directed DNA polymerase</keyword>
<evidence type="ECO:0000256" key="7">
    <source>
        <dbReference type="ARBA" id="ARBA00023125"/>
    </source>
</evidence>
<dbReference type="GO" id="GO:0000166">
    <property type="term" value="F:nucleotide binding"/>
    <property type="evidence" value="ECO:0007669"/>
    <property type="project" value="InterPro"/>
</dbReference>
<keyword evidence="4" id="KW-0548">Nucleotidyltransferase</keyword>
<comment type="caution">
    <text evidence="10">The sequence shown here is derived from an EMBL/GenBank/DDBJ whole genome shotgun (WGS) entry which is preliminary data.</text>
</comment>
<dbReference type="InterPro" id="IPR011112">
    <property type="entry name" value="Rho-like_N"/>
</dbReference>
<evidence type="ECO:0000256" key="5">
    <source>
        <dbReference type="ARBA" id="ARBA00022705"/>
    </source>
</evidence>
<dbReference type="STRING" id="50429.A0A2B4R0U6"/>
<keyword evidence="7" id="KW-0238">DNA-binding</keyword>
<dbReference type="InterPro" id="IPR012337">
    <property type="entry name" value="RNaseH-like_sf"/>
</dbReference>
<evidence type="ECO:0000313" key="10">
    <source>
        <dbReference type="EMBL" id="PFX12014.1"/>
    </source>
</evidence>
<dbReference type="InterPro" id="IPR043502">
    <property type="entry name" value="DNA/RNA_pol_sf"/>
</dbReference>
<dbReference type="SUPFAM" id="SSF53098">
    <property type="entry name" value="Ribonuclease H-like"/>
    <property type="match status" value="1"/>
</dbReference>
<evidence type="ECO:0000256" key="1">
    <source>
        <dbReference type="ARBA" id="ARBA00005755"/>
    </source>
</evidence>
<evidence type="ECO:0000259" key="9">
    <source>
        <dbReference type="PROSITE" id="PS50994"/>
    </source>
</evidence>
<dbReference type="PANTHER" id="PTHR33568">
    <property type="entry name" value="DNA POLYMERASE"/>
    <property type="match status" value="1"/>
</dbReference>
<dbReference type="InterPro" id="IPR023211">
    <property type="entry name" value="DNA_pol_palm_dom_sf"/>
</dbReference>
<dbReference type="PROSITE" id="PS50994">
    <property type="entry name" value="INTEGRASE"/>
    <property type="match status" value="1"/>
</dbReference>
<keyword evidence="3" id="KW-0808">Transferase</keyword>
<name>A0A2B4R0U6_STYPI</name>
<dbReference type="EMBL" id="LSMT01001654">
    <property type="protein sequence ID" value="PFX12014.1"/>
    <property type="molecule type" value="Genomic_DNA"/>
</dbReference>
<dbReference type="Gene3D" id="3.90.1600.10">
    <property type="entry name" value="Palm domain of DNA polymerase"/>
    <property type="match status" value="1"/>
</dbReference>
<comment type="catalytic activity">
    <reaction evidence="8">
        <text>DNA(n) + a 2'-deoxyribonucleoside 5'-triphosphate = DNA(n+1) + diphosphate</text>
        <dbReference type="Rhea" id="RHEA:22508"/>
        <dbReference type="Rhea" id="RHEA-COMP:17339"/>
        <dbReference type="Rhea" id="RHEA-COMP:17340"/>
        <dbReference type="ChEBI" id="CHEBI:33019"/>
        <dbReference type="ChEBI" id="CHEBI:61560"/>
        <dbReference type="ChEBI" id="CHEBI:173112"/>
        <dbReference type="EC" id="2.7.7.7"/>
    </reaction>
</comment>
<dbReference type="Pfam" id="PF03175">
    <property type="entry name" value="DNA_pol_B_2"/>
    <property type="match status" value="1"/>
</dbReference>
<dbReference type="GO" id="GO:0003677">
    <property type="term" value="F:DNA binding"/>
    <property type="evidence" value="ECO:0007669"/>
    <property type="project" value="UniProtKB-KW"/>
</dbReference>
<dbReference type="GO" id="GO:0003887">
    <property type="term" value="F:DNA-directed DNA polymerase activity"/>
    <property type="evidence" value="ECO:0007669"/>
    <property type="project" value="UniProtKB-KW"/>
</dbReference>
<dbReference type="SMART" id="SM00959">
    <property type="entry name" value="Rho_N"/>
    <property type="match status" value="2"/>
</dbReference>
<dbReference type="InterPro" id="IPR004868">
    <property type="entry name" value="DNA-dir_DNA_pol_B_mt/vir"/>
</dbReference>
<dbReference type="Proteomes" id="UP000225706">
    <property type="component" value="Unassembled WGS sequence"/>
</dbReference>
<evidence type="ECO:0000256" key="2">
    <source>
        <dbReference type="ARBA" id="ARBA00012417"/>
    </source>
</evidence>
<keyword evidence="11" id="KW-1185">Reference proteome</keyword>
<organism evidence="10 11">
    <name type="scientific">Stylophora pistillata</name>
    <name type="common">Smooth cauliflower coral</name>
    <dbReference type="NCBI Taxonomy" id="50429"/>
    <lineage>
        <taxon>Eukaryota</taxon>
        <taxon>Metazoa</taxon>
        <taxon>Cnidaria</taxon>
        <taxon>Anthozoa</taxon>
        <taxon>Hexacorallia</taxon>
        <taxon>Scleractinia</taxon>
        <taxon>Astrocoeniina</taxon>
        <taxon>Pocilloporidae</taxon>
        <taxon>Stylophora</taxon>
    </lineage>
</organism>
<dbReference type="GO" id="GO:0006260">
    <property type="term" value="P:DNA replication"/>
    <property type="evidence" value="ECO:0007669"/>
    <property type="project" value="UniProtKB-KW"/>
</dbReference>
<gene>
    <name evidence="10" type="primary">F54H12.3</name>
    <name evidence="10" type="ORF">AWC38_SpisGene24092</name>
</gene>
<proteinExistence type="inferred from homology"/>
<reference evidence="11" key="1">
    <citation type="journal article" date="2017" name="bioRxiv">
        <title>Comparative analysis of the genomes of Stylophora pistillata and Acropora digitifera provides evidence for extensive differences between species of corals.</title>
        <authorList>
            <person name="Voolstra C.R."/>
            <person name="Li Y."/>
            <person name="Liew Y.J."/>
            <person name="Baumgarten S."/>
            <person name="Zoccola D."/>
            <person name="Flot J.-F."/>
            <person name="Tambutte S."/>
            <person name="Allemand D."/>
            <person name="Aranda M."/>
        </authorList>
    </citation>
    <scope>NUCLEOTIDE SEQUENCE [LARGE SCALE GENOMIC DNA]</scope>
</reference>
<comment type="similarity">
    <text evidence="1">Belongs to the DNA polymerase type-B family.</text>
</comment>
<evidence type="ECO:0000256" key="8">
    <source>
        <dbReference type="ARBA" id="ARBA00049244"/>
    </source>
</evidence>
<sequence length="1519" mass="175104">MKETANRYLDEALDSFADDMSRRIGGSVYDYSKIYPMSMYAPDGVNDPTHTLYEGGSFDIHEAIGKLPRPKSGWTLPGHKYTRPYNDLANQARYDPKTGEILEIYDPHSGPTDAVAMQHDVDYSVCAYSTNRANPKKCKNAADRKMVKALDAIPKGERQWGHWAARKKSTPSRCSVLEWKKKVEVRPSPFQGLADELHKPIRRNSRKRRVIVKGIDDTWSSDLVEMQKFAKWNKGYRYLLMVLDVFSKYGWIVPLKNNKGESVAEGFTIIFSEGRSPKRLWVDKGSEYHNSHVKDLMKANGVEMYPTENEEKSSVCESALFEKAKEMGLQYYHKLKRKELIKLIRDSPPPPDKLNTLPKAALHKRAKEMGLQRYHKIRREELINLIRDPPPRRPHHTGMRRRVIQLCCSIPVTSGIEGEDYIREHGQVFPSISAAAKHFNVMDKNTVVKLRLIAKEWGLRGYSKLRKAELIELIELQRAVVAVKPVITFVDKEGVPEKRPKLDAVKAVKPKRKRRDVFVFPEGSLLDDPIPEHEIPKEQTILRPANPTPGLQGVPKKIEKAVDWGKREVEDWGKWLIETANKSSKPRATIDDKLKDFKAHIAELYKIEPIARGEPFSVTEVHSNSNKKFSTFFDALHINGAIYDNDGGINIDKTIFEVVNIVRRERVLISENVEYSSVPLSEVKIEIQSTKMPRGKGRLRVTKTNIERKRCMITIDNDDSICLARTIVTAVANINKHKWTASQLKNGFNDSRNVQRDEAIKLHEEAGVEMNQHGSTLEDIGKLADHLKAKTNIIDGDYFNELIFTSEKECHGGNGRHIYLCKNQNNFDVITSMPAFLAKKYYCHTCKEPYTHRDKHKCPTKCIACFKHFPDGQKCSGEEIKCADCNRSFFGRECFEEHKRERSSGGISDIVCKRVAKCLECERTVTNGLKSHICGYSKCKNCREYCDMNKHLCFMTRKECKGGKCLGPPCSKKERCYPCMTRSTKYIIFDFEATQESGVHEVNWVDCQDFSRNIHTFERLDEFCKFVFKDVHKGFTFIAHKARGYVAQFIRNWCIENGVKPYVIYNGMKIMYMEKEFREYCRSDVDILRRSMLKFREDFKELENIDPLQYVTIASVCMTIYRSNYMPEEKIGVVRDVSRGEAYSKMSIAWTCAEEKTLRCKHSKPKREQHLCSVCAEKRGQKCNHSDGERSFVGTWCTDELNLVIEKGYEIKKIFEVWDFKERSDDLFKGYVRKFMKIKMESSKLETGEGFTYKSVDEHKSIVKSKLGIDFTKIEFNAGKRAIAKMCLNSLWGKFGQRNNMKETVYATEPAEFYRILLDDSINDLNIQFINGEMVEMSYNLKDQFVDNSGDTNIFVAAFTTSHARMMMHREFLEPLREQVLGFDTDSVWHVEKDGEQKIKTGDSLGDATDELDGSHKANWCESGPKSYSYTTSDGKMVCKVKGFTLNHENSQYINEKTLKQVIEGQKRRITIVNEQAITRDPATKRIVNRYQEKDFELCYDKREMVKTKSGIDTFPYGF</sequence>
<dbReference type="GO" id="GO:0006353">
    <property type="term" value="P:DNA-templated transcription termination"/>
    <property type="evidence" value="ECO:0007669"/>
    <property type="project" value="InterPro"/>
</dbReference>